<feature type="region of interest" description="Disordered" evidence="1">
    <location>
        <begin position="1"/>
        <end position="22"/>
    </location>
</feature>
<gene>
    <name evidence="2" type="ORF">ACHAWO_005939</name>
</gene>
<name>A0ABD3N5J7_9STRA</name>
<dbReference type="EMBL" id="JALLPJ020001290">
    <property type="protein sequence ID" value="KAL3771282.1"/>
    <property type="molecule type" value="Genomic_DNA"/>
</dbReference>
<feature type="region of interest" description="Disordered" evidence="1">
    <location>
        <begin position="591"/>
        <end position="612"/>
    </location>
</feature>
<dbReference type="AlphaFoldDB" id="A0ABD3N5J7"/>
<feature type="region of interest" description="Disordered" evidence="1">
    <location>
        <begin position="63"/>
        <end position="144"/>
    </location>
</feature>
<protein>
    <recommendedName>
        <fullName evidence="4">AP2/ERF domain-containing protein</fullName>
    </recommendedName>
</protein>
<evidence type="ECO:0000313" key="2">
    <source>
        <dbReference type="EMBL" id="KAL3771282.1"/>
    </source>
</evidence>
<feature type="compositionally biased region" description="Low complexity" evidence="1">
    <location>
        <begin position="124"/>
        <end position="137"/>
    </location>
</feature>
<comment type="caution">
    <text evidence="2">The sequence shown here is derived from an EMBL/GenBank/DDBJ whole genome shotgun (WGS) entry which is preliminary data.</text>
</comment>
<accession>A0ABD3N5J7</accession>
<sequence>MPRRRVLPVTSPTAIKKAGSGSSCDRVLISYESNLSRAGADHSKPLSSNMGNVAFGLGRNVKNESHADESKASNGTDNGSSHSMPLQASSNGDLQSLSHSGTRQPALTSLDGQLLTNHNTVEDTTTPSESCTSYSSSLKVPTKKSCPTSFQCTRCRGDVRMPPLGTEDSTPPAAGDTCSNVSSDEAEPVIYCSSPYCEAQYHLKCSGVPKKSQIYYNSTNSNQMKPLSPGSVQSIDTAWWNMPIRNRLQTDISNNSQQQLLPTDALFGSFQLYDDDPTSSVSSYVCPGCDVEGTSRYLLEYFELFHAMKKTYYSRFLDENAPNRRDKMSECVEARTDDGIIKYLARMHAIDCQKDDHRILDRCEASELNITLMKNVLCFLKQQLTAEEQKELMRQIVINGKKRATDSENLEQSLTNAKSFESVPQKKRKVVVEKNEGTQSGEASKMNGRDTSLNIALQEAVSPTKSVQTIVATTPKIKGICYHKNHKRWEVKAKDPKEAKGKKYVGSYKTYEHALDVLMAYNSKIAAENDAEQSTPMKVLASSNESVKVSSMNAANSNGSSSAKPIKESVSGNEVIIGCYKNKQKAVEVLSSHTGEGSERLSSPRKKRKVEERKCQTHQYISYYSDRNRWIVRLGEDEKRKYIGTFGSYEEASSALSAYYHSVQNVDVVENGHLSGKKVGSLVESVNSYSQQKGNVIETGRSSGEKVESSVEPANGFLLMERGKLDSSYLVGMSVMLFNPVDNSYCSGRIVDFKQNVSATKDDSRLRRLLDTEIAETLYLVRFREGADGRKVAIHKWIYLEEHAVRIGGEVCWAKISDGIDVPINGAANAARMSPYRPVQIIFRSMLERISTLKESEGYRDAKSSGGQAFGNEICTTSVLAMGFGESFSSISIAVKPESDCLEKRSIKLATPDESNRPSCDSTIGSSLGAEKFEISNQPVIFPFGVKDPSWLNQILRRVRLSDEDIGVAIALASMEQDANKRIRYSMGSA</sequence>
<organism evidence="2 3">
    <name type="scientific">Cyclotella atomus</name>
    <dbReference type="NCBI Taxonomy" id="382360"/>
    <lineage>
        <taxon>Eukaryota</taxon>
        <taxon>Sar</taxon>
        <taxon>Stramenopiles</taxon>
        <taxon>Ochrophyta</taxon>
        <taxon>Bacillariophyta</taxon>
        <taxon>Coscinodiscophyceae</taxon>
        <taxon>Thalassiosirophycidae</taxon>
        <taxon>Stephanodiscales</taxon>
        <taxon>Stephanodiscaceae</taxon>
        <taxon>Cyclotella</taxon>
    </lineage>
</organism>
<evidence type="ECO:0000256" key="1">
    <source>
        <dbReference type="SAM" id="MobiDB-lite"/>
    </source>
</evidence>
<reference evidence="2 3" key="1">
    <citation type="submission" date="2024-10" db="EMBL/GenBank/DDBJ databases">
        <title>Updated reference genomes for cyclostephanoid diatoms.</title>
        <authorList>
            <person name="Roberts W.R."/>
            <person name="Alverson A.J."/>
        </authorList>
    </citation>
    <scope>NUCLEOTIDE SEQUENCE [LARGE SCALE GENOMIC DNA]</scope>
    <source>
        <strain evidence="2 3">AJA010-31</strain>
    </source>
</reference>
<keyword evidence="3" id="KW-1185">Reference proteome</keyword>
<evidence type="ECO:0008006" key="4">
    <source>
        <dbReference type="Google" id="ProtNLM"/>
    </source>
</evidence>
<feature type="compositionally biased region" description="Polar residues" evidence="1">
    <location>
        <begin position="72"/>
        <end position="123"/>
    </location>
</feature>
<evidence type="ECO:0000313" key="3">
    <source>
        <dbReference type="Proteomes" id="UP001530400"/>
    </source>
</evidence>
<dbReference type="Proteomes" id="UP001530400">
    <property type="component" value="Unassembled WGS sequence"/>
</dbReference>
<feature type="region of interest" description="Disordered" evidence="1">
    <location>
        <begin position="426"/>
        <end position="447"/>
    </location>
</feature>
<proteinExistence type="predicted"/>